<dbReference type="STRING" id="217511.GCA_001463845_00063"/>
<dbReference type="InterPro" id="IPR023393">
    <property type="entry name" value="START-like_dom_sf"/>
</dbReference>
<dbReference type="Pfam" id="PF08327">
    <property type="entry name" value="AHSA1"/>
    <property type="match status" value="1"/>
</dbReference>
<accession>Q0G7B3</accession>
<dbReference type="eggNOG" id="COG3832">
    <property type="taxonomic scope" value="Bacteria"/>
</dbReference>
<dbReference type="HOGENOM" id="CLU_1576198_0_0_5"/>
<evidence type="ECO:0000313" key="3">
    <source>
        <dbReference type="EMBL" id="EAU42451.1"/>
    </source>
</evidence>
<dbReference type="AlphaFoldDB" id="Q0G7B3"/>
<comment type="caution">
    <text evidence="3">The sequence shown here is derived from an EMBL/GenBank/DDBJ whole genome shotgun (WGS) entry which is preliminary data.</text>
</comment>
<comment type="similarity">
    <text evidence="1">Belongs to the AHA1 family.</text>
</comment>
<gene>
    <name evidence="3" type="ORF">FP2506_06416</name>
</gene>
<name>Q0G7B3_9HYPH</name>
<dbReference type="SUPFAM" id="SSF55961">
    <property type="entry name" value="Bet v1-like"/>
    <property type="match status" value="1"/>
</dbReference>
<evidence type="ECO:0000256" key="1">
    <source>
        <dbReference type="ARBA" id="ARBA00006817"/>
    </source>
</evidence>
<sequence length="169" mass="18938">MIAMSALPSNEKEIVIRDDGQLKIRKEIAASRKIVWRCLTEPNCLKAWWRDNIEFEPKEGGRFVEPWVDPTGRNRTTRAQVTSFHPPHGFVMVWADEEWTFDTVVSVSLGETESGTEVTIEHQGWEKAPEVDRSTLLLDHSAGWTAHLGNLATHAESHGDGPDGSGGRH</sequence>
<evidence type="ECO:0000313" key="4">
    <source>
        <dbReference type="Proteomes" id="UP000004310"/>
    </source>
</evidence>
<dbReference type="Proteomes" id="UP000004310">
    <property type="component" value="Unassembled WGS sequence"/>
</dbReference>
<dbReference type="CDD" id="cd07814">
    <property type="entry name" value="SRPBCC_CalC_Aha1-like"/>
    <property type="match status" value="1"/>
</dbReference>
<dbReference type="InterPro" id="IPR013538">
    <property type="entry name" value="ASHA1/2-like_C"/>
</dbReference>
<keyword evidence="4" id="KW-1185">Reference proteome</keyword>
<protein>
    <recommendedName>
        <fullName evidence="2">Activator of Hsp90 ATPase homologue 1/2-like C-terminal domain-containing protein</fullName>
    </recommendedName>
</protein>
<reference evidence="3 4" key="1">
    <citation type="journal article" date="2010" name="J. Bacteriol.">
        <title>Genome sequence of Fulvimarina pelagi HTCC2506T, a Mn(II)-oxidizing alphaproteobacterium possessing an aerobic anoxygenic photosynthetic gene cluster and Xanthorhodopsin.</title>
        <authorList>
            <person name="Kang I."/>
            <person name="Oh H.M."/>
            <person name="Lim S.I."/>
            <person name="Ferriera S."/>
            <person name="Giovannoni S.J."/>
            <person name="Cho J.C."/>
        </authorList>
    </citation>
    <scope>NUCLEOTIDE SEQUENCE [LARGE SCALE GENOMIC DNA]</scope>
    <source>
        <strain evidence="3 4">HTCC2506</strain>
    </source>
</reference>
<feature type="domain" description="Activator of Hsp90 ATPase homologue 1/2-like C-terminal" evidence="2">
    <location>
        <begin position="30"/>
        <end position="155"/>
    </location>
</feature>
<evidence type="ECO:0000259" key="2">
    <source>
        <dbReference type="Pfam" id="PF08327"/>
    </source>
</evidence>
<proteinExistence type="inferred from homology"/>
<organism evidence="3 4">
    <name type="scientific">Fulvimarina pelagi HTCC2506</name>
    <dbReference type="NCBI Taxonomy" id="314231"/>
    <lineage>
        <taxon>Bacteria</taxon>
        <taxon>Pseudomonadati</taxon>
        <taxon>Pseudomonadota</taxon>
        <taxon>Alphaproteobacteria</taxon>
        <taxon>Hyphomicrobiales</taxon>
        <taxon>Aurantimonadaceae</taxon>
        <taxon>Fulvimarina</taxon>
    </lineage>
</organism>
<dbReference type="EMBL" id="AATP01000001">
    <property type="protein sequence ID" value="EAU42451.1"/>
    <property type="molecule type" value="Genomic_DNA"/>
</dbReference>
<dbReference type="Gene3D" id="3.30.530.20">
    <property type="match status" value="1"/>
</dbReference>